<dbReference type="RefSeq" id="WP_062185154.1">
    <property type="nucleotide sequence ID" value="NZ_BBXL01000039.1"/>
</dbReference>
<protein>
    <recommendedName>
        <fullName evidence="1">DUF8202 domain-containing protein</fullName>
    </recommendedName>
</protein>
<feature type="domain" description="DUF8202" evidence="1">
    <location>
        <begin position="699"/>
        <end position="885"/>
    </location>
</feature>
<organism evidence="2 3">
    <name type="scientific">Dysgonomonas macrotermitis</name>
    <dbReference type="NCBI Taxonomy" id="1346286"/>
    <lineage>
        <taxon>Bacteria</taxon>
        <taxon>Pseudomonadati</taxon>
        <taxon>Bacteroidota</taxon>
        <taxon>Bacteroidia</taxon>
        <taxon>Bacteroidales</taxon>
        <taxon>Dysgonomonadaceae</taxon>
        <taxon>Dysgonomonas</taxon>
    </lineage>
</organism>
<dbReference type="OrthoDB" id="2582440at2"/>
<gene>
    <name evidence="2" type="ORF">SAMN05444362_104118</name>
</gene>
<dbReference type="Proteomes" id="UP000184480">
    <property type="component" value="Unassembled WGS sequence"/>
</dbReference>
<sequence length="1462" mass="159747">MKIYNYLILSLWIILASSFVNGMYAQTPGGTALTIELWLQADKVQNTIPADGSNITQWLDKSSNNIHFKQNAALLVPRIKYSAMNYNPSIEFYTDVEEGNASTAERNRSMIAETAMTVTSNKAYYTFWVSVMDDTQSSSLATVINYGGSTSDNDGWRNATSNKNIWMQNYRGSSFYHSTGIGKLYGIGTSIRPNDYVTANPIRLYHNGQLGTATTGRAQLSPGNTFPIIGKSSSTATTNYFFGEILEVIVVSADAGTYISDLDLEKIHSYLAIKYGITLENQNIISSDGTVVWDGTGTLNDGYKNNVFGIGKDSGSGLDQKQSNSFDKKVATVFVDELKDLNSNNAGTIADGNFLMFGSNTGSEVSAYTQAKGTAYLNGSIVEELNAVQNIVLKAQTTGQSSYTVNIKPHVGSKYVLVSPDDPTFAPNKTRIYLVENEVAKDVLINDGDLVGFATFITAPGGVFQNLRVWLKADDPASIVLAGDNNVSVWKDQTYNGNDYSYADVAYTGKTYPQYVECDEKMNFHAAVDFSITSYLARKEGPMKEDAPTDFTSFVSYYATAYASNDRLYTHGFGSNNPRAITTRTPAMGFAPGDGVGRVRNSNGAPGQTDVDGTLVGFEKFTTALQMINTHSAGTVNNSGYAIHDFGGWQEKVSATGLFGTGFKMASGGTLGGASITSGSFQGLISEVFFYEQALTEPEQDKIRTYLGIKYAITLDADDNNPDLNYNYILSDGSTIVWKGNSSPNKGFHNNIAGLVRDDNSIFINKAKSTSKEGIIGMMVEGHDICGQGDAVSESFTNNLSGLFWGDNQINNTITYTEEDCYAFSTRTSRVWLVQKTNLNQMTVTILAGAAGGSSLDNYMNNGYQAYLLVADNESDFDNDAWKLVIPGTFKDGYHRFDYTFTNEYTYFALAFEALPGNCESCTFKGDDGFNLTRSNLGASSVTITSPSSPVIKTGLATDNGNLTMDVEFKIASGVNRMRIRPGGNRGAVNLNSSGSANALSTITYTLSMPANVSFAIGDIDLYETAEVYGYCNGVRVYPANVYREPLAGANKRRGYTFDIVGNSKAVGNGKQSPGRGNPRAMLHFDFGFAVEQIVIEYSSSRASTRYLDLFAMQFSCPQPLPPPNEAGYSMQKKGTLETHVCGIVDYTFTILNANNECDSARVYFEDILPIEMEWLANSLAIDANLVDTTIEESGGNSIILEDNRMIIDKLKLPGNGKTITFRAQAIFKEDAPINQTYYNQSKITYVRKDNQESESLLSTDAYFIEGVDTDKRTPTFVIDDARDYKYLSAQMELKPSDCFRENNEIEVTLKIDNPNASIPDMFLEIGYNENFHYKAGSFKINGTVAANATEYVEIEDDGSNTPIPGYTIVKGFTLPGNATGSPTTITYTIVAPGLSDLEFETVDGNPIYYPMGIGFDLNTEAEDGICLQNAFLNTIGDNELPYCSSKKYIITNKNVTNRIKK</sequence>
<evidence type="ECO:0000313" key="2">
    <source>
        <dbReference type="EMBL" id="SHF18601.1"/>
    </source>
</evidence>
<dbReference type="Pfam" id="PF26628">
    <property type="entry name" value="DUF8202"/>
    <property type="match status" value="2"/>
</dbReference>
<proteinExistence type="predicted"/>
<dbReference type="STRING" id="1346286.SAMN05444362_104118"/>
<evidence type="ECO:0000313" key="3">
    <source>
        <dbReference type="Proteomes" id="UP000184480"/>
    </source>
</evidence>
<keyword evidence="3" id="KW-1185">Reference proteome</keyword>
<accession>A0A1M4ZKS5</accession>
<dbReference type="EMBL" id="FQUC01000004">
    <property type="protein sequence ID" value="SHF18601.1"/>
    <property type="molecule type" value="Genomic_DNA"/>
</dbReference>
<name>A0A1M4ZKS5_9BACT</name>
<evidence type="ECO:0000259" key="1">
    <source>
        <dbReference type="Pfam" id="PF26628"/>
    </source>
</evidence>
<reference evidence="3" key="1">
    <citation type="submission" date="2016-11" db="EMBL/GenBank/DDBJ databases">
        <authorList>
            <person name="Varghese N."/>
            <person name="Submissions S."/>
        </authorList>
    </citation>
    <scope>NUCLEOTIDE SEQUENCE [LARGE SCALE GENOMIC DNA]</scope>
    <source>
        <strain evidence="3">DSM 27370</strain>
    </source>
</reference>
<dbReference type="InterPro" id="IPR058515">
    <property type="entry name" value="DUF8202"/>
</dbReference>
<feature type="domain" description="DUF8202" evidence="1">
    <location>
        <begin position="264"/>
        <end position="446"/>
    </location>
</feature>